<keyword evidence="4 5" id="KW-0501">Molybdenum cofactor biosynthesis</keyword>
<dbReference type="Gene3D" id="3.40.980.10">
    <property type="entry name" value="MoaB/Mog-like domain"/>
    <property type="match status" value="1"/>
</dbReference>
<dbReference type="InterPro" id="IPR036425">
    <property type="entry name" value="MoaB/Mog-like_dom_sf"/>
</dbReference>
<dbReference type="SUPFAM" id="SSF53218">
    <property type="entry name" value="Molybdenum cofactor biosynthesis proteins"/>
    <property type="match status" value="1"/>
</dbReference>
<dbReference type="InterPro" id="IPR005110">
    <property type="entry name" value="MoeA_linker/N"/>
</dbReference>
<dbReference type="SUPFAM" id="SSF63867">
    <property type="entry name" value="MoeA C-terminal domain-like"/>
    <property type="match status" value="1"/>
</dbReference>
<dbReference type="EMBL" id="OW152832">
    <property type="protein sequence ID" value="CAH2052081.1"/>
    <property type="molecule type" value="Genomic_DNA"/>
</dbReference>
<keyword evidence="5" id="KW-0479">Metal-binding</keyword>
<comment type="function">
    <text evidence="5">Catalyzes two steps in the biosynthesis of the molybdenum cofactor. In the first step, molybdopterin is adenylated. Subsequently, molybdate is inserted into adenylated molybdopterin and AMP is released.</text>
</comment>
<keyword evidence="8" id="KW-1185">Reference proteome</keyword>
<comment type="catalytic activity">
    <reaction evidence="5">
        <text>molybdopterin + ATP + H(+) = adenylyl-molybdopterin + diphosphate</text>
        <dbReference type="Rhea" id="RHEA:31331"/>
        <dbReference type="ChEBI" id="CHEBI:15378"/>
        <dbReference type="ChEBI" id="CHEBI:30616"/>
        <dbReference type="ChEBI" id="CHEBI:33019"/>
        <dbReference type="ChEBI" id="CHEBI:58698"/>
        <dbReference type="ChEBI" id="CHEBI:62727"/>
    </reaction>
</comment>
<evidence type="ECO:0000256" key="5">
    <source>
        <dbReference type="RuleBase" id="RU365090"/>
    </source>
</evidence>
<keyword evidence="5" id="KW-0460">Magnesium</keyword>
<dbReference type="InterPro" id="IPR001453">
    <property type="entry name" value="MoaB/Mog_dom"/>
</dbReference>
<comment type="catalytic activity">
    <reaction evidence="5">
        <text>adenylyl-molybdopterin + molybdate = Mo-molybdopterin + AMP + H(+)</text>
        <dbReference type="Rhea" id="RHEA:35047"/>
        <dbReference type="ChEBI" id="CHEBI:15378"/>
        <dbReference type="ChEBI" id="CHEBI:36264"/>
        <dbReference type="ChEBI" id="CHEBI:62727"/>
        <dbReference type="ChEBI" id="CHEBI:71302"/>
        <dbReference type="ChEBI" id="CHEBI:456215"/>
    </reaction>
</comment>
<evidence type="ECO:0000256" key="4">
    <source>
        <dbReference type="ARBA" id="ARBA00023150"/>
    </source>
</evidence>
<feature type="non-terminal residue" evidence="7">
    <location>
        <position position="416"/>
    </location>
</feature>
<evidence type="ECO:0000313" key="8">
    <source>
        <dbReference type="Proteomes" id="UP000837857"/>
    </source>
</evidence>
<dbReference type="Gene3D" id="3.90.105.10">
    <property type="entry name" value="Molybdopterin biosynthesis moea protein, domain 2"/>
    <property type="match status" value="1"/>
</dbReference>
<reference evidence="7" key="1">
    <citation type="submission" date="2022-03" db="EMBL/GenBank/DDBJ databases">
        <authorList>
            <person name="Martin H S."/>
        </authorList>
    </citation>
    <scope>NUCLEOTIDE SEQUENCE</scope>
</reference>
<dbReference type="PROSITE" id="PS01079">
    <property type="entry name" value="MOCF_BIOSYNTHESIS_2"/>
    <property type="match status" value="1"/>
</dbReference>
<dbReference type="Gene3D" id="2.170.190.11">
    <property type="entry name" value="Molybdopterin biosynthesis moea protein, domain 3"/>
    <property type="match status" value="1"/>
</dbReference>
<dbReference type="PANTHER" id="PTHR10192:SF5">
    <property type="entry name" value="GEPHYRIN"/>
    <property type="match status" value="1"/>
</dbReference>
<evidence type="ECO:0000256" key="2">
    <source>
        <dbReference type="ARBA" id="ARBA00007589"/>
    </source>
</evidence>
<dbReference type="InterPro" id="IPR005111">
    <property type="entry name" value="MoeA_C_domain_IV"/>
</dbReference>
<dbReference type="CDD" id="cd00887">
    <property type="entry name" value="MoeA"/>
    <property type="match status" value="1"/>
</dbReference>
<comment type="similarity">
    <text evidence="2">In the N-terminal section; belongs to the MoaB/Mog family.</text>
</comment>
<organism evidence="7 8">
    <name type="scientific">Iphiclides podalirius</name>
    <name type="common">scarce swallowtail</name>
    <dbReference type="NCBI Taxonomy" id="110791"/>
    <lineage>
        <taxon>Eukaryota</taxon>
        <taxon>Metazoa</taxon>
        <taxon>Ecdysozoa</taxon>
        <taxon>Arthropoda</taxon>
        <taxon>Hexapoda</taxon>
        <taxon>Insecta</taxon>
        <taxon>Pterygota</taxon>
        <taxon>Neoptera</taxon>
        <taxon>Endopterygota</taxon>
        <taxon>Lepidoptera</taxon>
        <taxon>Glossata</taxon>
        <taxon>Ditrysia</taxon>
        <taxon>Papilionoidea</taxon>
        <taxon>Papilionidae</taxon>
        <taxon>Papilioninae</taxon>
        <taxon>Iphiclides</taxon>
    </lineage>
</organism>
<dbReference type="InterPro" id="IPR038987">
    <property type="entry name" value="MoeA-like"/>
</dbReference>
<keyword evidence="5" id="KW-0808">Transferase</keyword>
<accession>A0ABN8IDD8</accession>
<proteinExistence type="inferred from homology"/>
<comment type="similarity">
    <text evidence="3">In the C-terminal section; belongs to the MoeA family.</text>
</comment>
<comment type="cofactor">
    <cofactor evidence="5">
        <name>Mg(2+)</name>
        <dbReference type="ChEBI" id="CHEBI:18420"/>
    </cofactor>
</comment>
<feature type="domain" description="MoaB/Mog" evidence="6">
    <location>
        <begin position="182"/>
        <end position="326"/>
    </location>
</feature>
<dbReference type="NCBIfam" id="NF045515">
    <property type="entry name" value="Glp_gephyrin"/>
    <property type="match status" value="1"/>
</dbReference>
<comment type="pathway">
    <text evidence="1 5">Cofactor biosynthesis; molybdopterin biosynthesis.</text>
</comment>
<protein>
    <recommendedName>
        <fullName evidence="6">MoaB/Mog domain-containing protein</fullName>
    </recommendedName>
</protein>
<evidence type="ECO:0000313" key="7">
    <source>
        <dbReference type="EMBL" id="CAH2052081.1"/>
    </source>
</evidence>
<dbReference type="Pfam" id="PF00994">
    <property type="entry name" value="MoCF_biosynth"/>
    <property type="match status" value="1"/>
</dbReference>
<name>A0ABN8IDD8_9NEOP</name>
<sequence length="416" mass="44291">MVEMSEAFKIIDTVMKQWVGSLEQVKIEDSLGCIVGESLYAKEPMPPFPASIKDGYACISSDGAGVRRVRAAVLAGESYKTPLRAGECARINTGAPLPPGADCIVQVEDTKLVSASPDNEIELEVEILEAPKPQQDVRPIGFDIPLGAHLVSEGAVVDAALIGLLAGAGYQHIKIRSQPKVAILSTGNELQDPSEIILKPAHIRDSNQTMINALLREHGYASVCVGVARDEAAELAASLCAALKRADVLVCTGGVSMGERDLLKPVLVQDFGATLHFGRVRMKPGKPSTFATCQFEGKTKYIFALPGNPVSAYVCCLLFVVRALRVCAGRGGDFPRMRARTAEPLRLDPRPEYVRATITFTDYDLPSVDVLGNQCSSRLLSACGASVLLELPPATEECPTLPAGTVVPAIVTGRLG</sequence>
<evidence type="ECO:0000256" key="1">
    <source>
        <dbReference type="ARBA" id="ARBA00005046"/>
    </source>
</evidence>
<dbReference type="Proteomes" id="UP000837857">
    <property type="component" value="Chromosome 20"/>
</dbReference>
<dbReference type="NCBIfam" id="TIGR00177">
    <property type="entry name" value="molyb_syn"/>
    <property type="match status" value="1"/>
</dbReference>
<dbReference type="SUPFAM" id="SSF63882">
    <property type="entry name" value="MoeA N-terminal region -like"/>
    <property type="match status" value="1"/>
</dbReference>
<dbReference type="Gene3D" id="2.40.340.10">
    <property type="entry name" value="MoeA, C-terminal, domain IV"/>
    <property type="match status" value="1"/>
</dbReference>
<comment type="similarity">
    <text evidence="5">Belongs to the MoeA family.</text>
</comment>
<gene>
    <name evidence="7" type="ORF">IPOD504_LOCUS8068</name>
</gene>
<dbReference type="InterPro" id="IPR036688">
    <property type="entry name" value="MoeA_C_domain_IV_sf"/>
</dbReference>
<dbReference type="PANTHER" id="PTHR10192">
    <property type="entry name" value="MOLYBDOPTERIN BIOSYNTHESIS PROTEIN"/>
    <property type="match status" value="1"/>
</dbReference>
<evidence type="ECO:0000256" key="3">
    <source>
        <dbReference type="ARBA" id="ARBA00008339"/>
    </source>
</evidence>
<dbReference type="Pfam" id="PF03454">
    <property type="entry name" value="MoeA_C"/>
    <property type="match status" value="1"/>
</dbReference>
<dbReference type="Pfam" id="PF03453">
    <property type="entry name" value="MoeA_N"/>
    <property type="match status" value="1"/>
</dbReference>
<dbReference type="InterPro" id="IPR036135">
    <property type="entry name" value="MoeA_linker/N_sf"/>
</dbReference>
<dbReference type="InterPro" id="IPR008284">
    <property type="entry name" value="MoCF_biosynth_CS"/>
</dbReference>
<keyword evidence="5" id="KW-0500">Molybdenum</keyword>
<evidence type="ECO:0000259" key="6">
    <source>
        <dbReference type="SMART" id="SM00852"/>
    </source>
</evidence>
<dbReference type="SMART" id="SM00852">
    <property type="entry name" value="MoCF_biosynth"/>
    <property type="match status" value="1"/>
</dbReference>